<proteinExistence type="predicted"/>
<gene>
    <name evidence="5" type="ORF">EDC18_10293</name>
</gene>
<accession>A0A4V2V0G9</accession>
<dbReference type="EMBL" id="SMAL01000002">
    <property type="protein sequence ID" value="TCT16077.1"/>
    <property type="molecule type" value="Genomic_DNA"/>
</dbReference>
<dbReference type="Pfam" id="PF12802">
    <property type="entry name" value="MarR_2"/>
    <property type="match status" value="1"/>
</dbReference>
<dbReference type="PANTHER" id="PTHR42756">
    <property type="entry name" value="TRANSCRIPTIONAL REGULATOR, MARR"/>
    <property type="match status" value="1"/>
</dbReference>
<organism evidence="5 6">
    <name type="scientific">Natranaerovirga pectinivora</name>
    <dbReference type="NCBI Taxonomy" id="682400"/>
    <lineage>
        <taxon>Bacteria</taxon>
        <taxon>Bacillati</taxon>
        <taxon>Bacillota</taxon>
        <taxon>Clostridia</taxon>
        <taxon>Lachnospirales</taxon>
        <taxon>Natranaerovirgaceae</taxon>
        <taxon>Natranaerovirga</taxon>
    </lineage>
</organism>
<dbReference type="Gene3D" id="1.10.10.10">
    <property type="entry name" value="Winged helix-like DNA-binding domain superfamily/Winged helix DNA-binding domain"/>
    <property type="match status" value="1"/>
</dbReference>
<evidence type="ECO:0000313" key="5">
    <source>
        <dbReference type="EMBL" id="TCT16077.1"/>
    </source>
</evidence>
<keyword evidence="3" id="KW-0804">Transcription</keyword>
<dbReference type="SUPFAM" id="SSF46785">
    <property type="entry name" value="Winged helix' DNA-binding domain"/>
    <property type="match status" value="1"/>
</dbReference>
<evidence type="ECO:0000313" key="6">
    <source>
        <dbReference type="Proteomes" id="UP000294902"/>
    </source>
</evidence>
<sequence length="141" mass="16869">MEDKRTIGFELRTLTNLIRRRMESRSHLNSITPMHSWAITFLYENRNKDIFQKDFEDEFSIRRSTSTKILQLMEKNGLITRHSVEYDGRLKKIVLTQKAIEYYFIIAEEINLLEELFIKGISQEELDAFFATMDKIKKNLE</sequence>
<dbReference type="InterPro" id="IPR000835">
    <property type="entry name" value="HTH_MarR-typ"/>
</dbReference>
<evidence type="ECO:0000256" key="1">
    <source>
        <dbReference type="ARBA" id="ARBA00023015"/>
    </source>
</evidence>
<dbReference type="InterPro" id="IPR036390">
    <property type="entry name" value="WH_DNA-bd_sf"/>
</dbReference>
<evidence type="ECO:0000256" key="2">
    <source>
        <dbReference type="ARBA" id="ARBA00023125"/>
    </source>
</evidence>
<dbReference type="PANTHER" id="PTHR42756:SF1">
    <property type="entry name" value="TRANSCRIPTIONAL REPRESSOR OF EMRAB OPERON"/>
    <property type="match status" value="1"/>
</dbReference>
<dbReference type="GO" id="GO:0003677">
    <property type="term" value="F:DNA binding"/>
    <property type="evidence" value="ECO:0007669"/>
    <property type="project" value="UniProtKB-KW"/>
</dbReference>
<protein>
    <submittedName>
        <fullName evidence="5">DNA-binding MarR family transcriptional regulator</fullName>
    </submittedName>
</protein>
<evidence type="ECO:0000256" key="3">
    <source>
        <dbReference type="ARBA" id="ARBA00023163"/>
    </source>
</evidence>
<dbReference type="InterPro" id="IPR036388">
    <property type="entry name" value="WH-like_DNA-bd_sf"/>
</dbReference>
<evidence type="ECO:0000259" key="4">
    <source>
        <dbReference type="PROSITE" id="PS50995"/>
    </source>
</evidence>
<keyword evidence="6" id="KW-1185">Reference proteome</keyword>
<dbReference type="PROSITE" id="PS50995">
    <property type="entry name" value="HTH_MARR_2"/>
    <property type="match status" value="1"/>
</dbReference>
<reference evidence="5 6" key="1">
    <citation type="submission" date="2019-03" db="EMBL/GenBank/DDBJ databases">
        <title>Genomic Encyclopedia of Type Strains, Phase IV (KMG-IV): sequencing the most valuable type-strain genomes for metagenomic binning, comparative biology and taxonomic classification.</title>
        <authorList>
            <person name="Goeker M."/>
        </authorList>
    </citation>
    <scope>NUCLEOTIDE SEQUENCE [LARGE SCALE GENOMIC DNA]</scope>
    <source>
        <strain evidence="5 6">DSM 24629</strain>
    </source>
</reference>
<dbReference type="Proteomes" id="UP000294902">
    <property type="component" value="Unassembled WGS sequence"/>
</dbReference>
<keyword evidence="1" id="KW-0805">Transcription regulation</keyword>
<comment type="caution">
    <text evidence="5">The sequence shown here is derived from an EMBL/GenBank/DDBJ whole genome shotgun (WGS) entry which is preliminary data.</text>
</comment>
<dbReference type="RefSeq" id="WP_132250182.1">
    <property type="nucleotide sequence ID" value="NZ_SMAL01000002.1"/>
</dbReference>
<feature type="domain" description="HTH marR-type" evidence="4">
    <location>
        <begin position="4"/>
        <end position="138"/>
    </location>
</feature>
<dbReference type="SMART" id="SM00347">
    <property type="entry name" value="HTH_MARR"/>
    <property type="match status" value="1"/>
</dbReference>
<dbReference type="PRINTS" id="PR00598">
    <property type="entry name" value="HTHMARR"/>
</dbReference>
<keyword evidence="2 5" id="KW-0238">DNA-binding</keyword>
<dbReference type="AlphaFoldDB" id="A0A4V2V0G9"/>
<dbReference type="OrthoDB" id="384891at2"/>
<dbReference type="GO" id="GO:0003700">
    <property type="term" value="F:DNA-binding transcription factor activity"/>
    <property type="evidence" value="ECO:0007669"/>
    <property type="project" value="InterPro"/>
</dbReference>
<name>A0A4V2V0G9_9FIRM</name>